<feature type="transmembrane region" description="Helical" evidence="5">
    <location>
        <begin position="424"/>
        <end position="446"/>
    </location>
</feature>
<organism evidence="7 8">
    <name type="scientific">Candidatus Komeilibacteria bacterium RIFCSPLOWO2_01_FULL_52_15</name>
    <dbReference type="NCBI Taxonomy" id="1798551"/>
    <lineage>
        <taxon>Bacteria</taxon>
        <taxon>Candidatus Komeiliibacteriota</taxon>
    </lineage>
</organism>
<feature type="transmembrane region" description="Helical" evidence="5">
    <location>
        <begin position="130"/>
        <end position="153"/>
    </location>
</feature>
<protein>
    <recommendedName>
        <fullName evidence="6">O-antigen ligase-related domain-containing protein</fullName>
    </recommendedName>
</protein>
<comment type="subcellular location">
    <subcellularLocation>
        <location evidence="1">Membrane</location>
        <topology evidence="1">Multi-pass membrane protein</topology>
    </subcellularLocation>
</comment>
<dbReference type="PANTHER" id="PTHR37422">
    <property type="entry name" value="TEICHURONIC ACID BIOSYNTHESIS PROTEIN TUAE"/>
    <property type="match status" value="1"/>
</dbReference>
<evidence type="ECO:0000259" key="6">
    <source>
        <dbReference type="Pfam" id="PF04932"/>
    </source>
</evidence>
<feature type="transmembrane region" description="Helical" evidence="5">
    <location>
        <begin position="67"/>
        <end position="89"/>
    </location>
</feature>
<sequence length="692" mass="78594">MHLLRRYLIIVSAVIVASPLFYSLYFYSPYVYTQTLIVRLGGLLLLAPVVVYWILEPGARPRFRGTTAVFFSFVTFVTALNLVLHPYTFALVGSWQRFGSVFDWIILFTLYLTCTTVFRTRAERLHFLRFIVFIACIVGALAIAQFLHIPGIYTQGDRIFSSLGNAIFLGSYLILALAFDAYCYFADRQALRPLYTFLFFFLLTCLGLTNTRGAIVGIAMGLAGLIVVLVFYRIRNRLRARKMLAIASLSLCLLMAALFFLSFYSTKSRNYGYGLGDQTTQSRVAAWRAGVNAFFERPLSGWGENGYRYALEKHYDPILFRGTYQTVFFDKPHNAFIEQAVTSGLIGLLLFCLLLAMPFRNALRQTQGITEADRATTVLYAGYVFFLLLSFYSVADGVLLMVLLACLQQPGPLLPDRAAQQRTMIAVSSVVISIAAAGLLLIPDAYANVLVRKMQFASQATERIALAERAWSLSKRSHEPIIAIESEKISPLLAEIADSATVEWYRTVLSRYLVESLPETRYLIALARLERATSDVYPERLRYAYDLVTAALVISERDPALYELRGTIDLDLAYTDPDMRHEWRVRALEDFVHAYRLTPFSIETRLLFVLGQSSLEDSDARLLSFMRGAYHEFTDTEWDIILQAYRSLYSRRGLEETLDLIEAIPPDQLAHRKQLLANGRIFLEDLVVEQKR</sequence>
<dbReference type="STRING" id="1798551.A3B30_02675"/>
<dbReference type="GO" id="GO:0016020">
    <property type="term" value="C:membrane"/>
    <property type="evidence" value="ECO:0007669"/>
    <property type="project" value="UniProtKB-SubCell"/>
</dbReference>
<comment type="caution">
    <text evidence="7">The sequence shown here is derived from an EMBL/GenBank/DDBJ whole genome shotgun (WGS) entry which is preliminary data.</text>
</comment>
<reference evidence="7 8" key="1">
    <citation type="journal article" date="2016" name="Nat. Commun.">
        <title>Thousands of microbial genomes shed light on interconnected biogeochemical processes in an aquifer system.</title>
        <authorList>
            <person name="Anantharaman K."/>
            <person name="Brown C.T."/>
            <person name="Hug L.A."/>
            <person name="Sharon I."/>
            <person name="Castelle C.J."/>
            <person name="Probst A.J."/>
            <person name="Thomas B.C."/>
            <person name="Singh A."/>
            <person name="Wilkins M.J."/>
            <person name="Karaoz U."/>
            <person name="Brodie E.L."/>
            <person name="Williams K.H."/>
            <person name="Hubbard S.S."/>
            <person name="Banfield J.F."/>
        </authorList>
    </citation>
    <scope>NUCLEOTIDE SEQUENCE [LARGE SCALE GENOMIC DNA]</scope>
</reference>
<feature type="transmembrane region" description="Helical" evidence="5">
    <location>
        <begin position="336"/>
        <end position="357"/>
    </location>
</feature>
<evidence type="ECO:0000256" key="3">
    <source>
        <dbReference type="ARBA" id="ARBA00022989"/>
    </source>
</evidence>
<feature type="transmembrane region" description="Helical" evidence="5">
    <location>
        <begin position="215"/>
        <end position="232"/>
    </location>
</feature>
<evidence type="ECO:0000256" key="1">
    <source>
        <dbReference type="ARBA" id="ARBA00004141"/>
    </source>
</evidence>
<dbReference type="Proteomes" id="UP000178248">
    <property type="component" value="Unassembled WGS sequence"/>
</dbReference>
<evidence type="ECO:0000256" key="5">
    <source>
        <dbReference type="SAM" id="Phobius"/>
    </source>
</evidence>
<name>A0A1G2BM96_9BACT</name>
<proteinExistence type="predicted"/>
<feature type="transmembrane region" description="Helical" evidence="5">
    <location>
        <begin position="7"/>
        <end position="25"/>
    </location>
</feature>
<dbReference type="EMBL" id="MHKM01000050">
    <property type="protein sequence ID" value="OGY90264.1"/>
    <property type="molecule type" value="Genomic_DNA"/>
</dbReference>
<feature type="transmembrane region" description="Helical" evidence="5">
    <location>
        <begin position="37"/>
        <end position="55"/>
    </location>
</feature>
<evidence type="ECO:0000256" key="2">
    <source>
        <dbReference type="ARBA" id="ARBA00022692"/>
    </source>
</evidence>
<evidence type="ECO:0000256" key="4">
    <source>
        <dbReference type="ARBA" id="ARBA00023136"/>
    </source>
</evidence>
<keyword evidence="2 5" id="KW-0812">Transmembrane</keyword>
<feature type="transmembrane region" description="Helical" evidence="5">
    <location>
        <begin position="244"/>
        <end position="264"/>
    </location>
</feature>
<feature type="domain" description="O-antigen ligase-related" evidence="6">
    <location>
        <begin position="197"/>
        <end position="352"/>
    </location>
</feature>
<evidence type="ECO:0000313" key="8">
    <source>
        <dbReference type="Proteomes" id="UP000178248"/>
    </source>
</evidence>
<dbReference type="InterPro" id="IPR007016">
    <property type="entry name" value="O-antigen_ligase-rel_domated"/>
</dbReference>
<gene>
    <name evidence="7" type="ORF">A3B30_02675</name>
</gene>
<dbReference type="InterPro" id="IPR051533">
    <property type="entry name" value="WaaL-like"/>
</dbReference>
<dbReference type="PANTHER" id="PTHR37422:SF13">
    <property type="entry name" value="LIPOPOLYSACCHARIDE BIOSYNTHESIS PROTEIN PA4999-RELATED"/>
    <property type="match status" value="1"/>
</dbReference>
<feature type="transmembrane region" description="Helical" evidence="5">
    <location>
        <begin position="191"/>
        <end position="209"/>
    </location>
</feature>
<accession>A0A1G2BM96</accession>
<keyword evidence="4 5" id="KW-0472">Membrane</keyword>
<dbReference type="AlphaFoldDB" id="A0A1G2BM96"/>
<evidence type="ECO:0000313" key="7">
    <source>
        <dbReference type="EMBL" id="OGY90264.1"/>
    </source>
</evidence>
<feature type="transmembrane region" description="Helical" evidence="5">
    <location>
        <begin position="159"/>
        <end position="179"/>
    </location>
</feature>
<feature type="transmembrane region" description="Helical" evidence="5">
    <location>
        <begin position="378"/>
        <end position="404"/>
    </location>
</feature>
<keyword evidence="3 5" id="KW-1133">Transmembrane helix</keyword>
<dbReference type="Pfam" id="PF04932">
    <property type="entry name" value="Wzy_C"/>
    <property type="match status" value="1"/>
</dbReference>
<feature type="transmembrane region" description="Helical" evidence="5">
    <location>
        <begin position="101"/>
        <end position="118"/>
    </location>
</feature>